<dbReference type="RefSeq" id="WP_044645242.1">
    <property type="nucleotide sequence ID" value="NZ_JTHP01000007.1"/>
</dbReference>
<protein>
    <submittedName>
        <fullName evidence="1">Uncharacterized protein</fullName>
    </submittedName>
</protein>
<proteinExistence type="predicted"/>
<evidence type="ECO:0000313" key="2">
    <source>
        <dbReference type="Proteomes" id="UP000032534"/>
    </source>
</evidence>
<dbReference type="PATRIC" id="fig|159743.3.peg.1278"/>
<accession>A0A0D7X698</accession>
<name>A0A0D7X698_9BACL</name>
<dbReference type="AlphaFoldDB" id="A0A0D7X698"/>
<dbReference type="Proteomes" id="UP000032534">
    <property type="component" value="Unassembled WGS sequence"/>
</dbReference>
<gene>
    <name evidence="1" type="ORF">QD47_05910</name>
</gene>
<comment type="caution">
    <text evidence="1">The sequence shown here is derived from an EMBL/GenBank/DDBJ whole genome shotgun (WGS) entry which is preliminary data.</text>
</comment>
<evidence type="ECO:0000313" key="1">
    <source>
        <dbReference type="EMBL" id="KJD46553.1"/>
    </source>
</evidence>
<organism evidence="1 2">
    <name type="scientific">Paenibacillus terrae</name>
    <dbReference type="NCBI Taxonomy" id="159743"/>
    <lineage>
        <taxon>Bacteria</taxon>
        <taxon>Bacillati</taxon>
        <taxon>Bacillota</taxon>
        <taxon>Bacilli</taxon>
        <taxon>Bacillales</taxon>
        <taxon>Paenibacillaceae</taxon>
        <taxon>Paenibacillus</taxon>
    </lineage>
</organism>
<reference evidence="1 2" key="1">
    <citation type="submission" date="2014-11" db="EMBL/GenBank/DDBJ databases">
        <title>Draft Genome Sequences of Paenibacillus polymyxa NRRL B-30509 and Paenibacillus terrae NRRL B-30644, Strains from a Poultry Environment that Produce Tridecaptin A and Paenicidins.</title>
        <authorList>
            <person name="van Belkum M.J."/>
            <person name="Lohans C.T."/>
            <person name="Vederas J.C."/>
        </authorList>
    </citation>
    <scope>NUCLEOTIDE SEQUENCE [LARGE SCALE GENOMIC DNA]</scope>
    <source>
        <strain evidence="1 2">NRRL B-30644</strain>
    </source>
</reference>
<sequence length="97" mass="11007">MKYFAQYNNEYVIFAVSQSMEAPAGDKVIEVNGYEVLGNRYHPDTGEFEKMPVRKPEPSVEDKLREEIAVLKKADLDNKEAIAGLIQLVMSQQTNVK</sequence>
<dbReference type="EMBL" id="JTHP01000007">
    <property type="protein sequence ID" value="KJD46553.1"/>
    <property type="molecule type" value="Genomic_DNA"/>
</dbReference>
<keyword evidence="2" id="KW-1185">Reference proteome</keyword>